<evidence type="ECO:0000256" key="1">
    <source>
        <dbReference type="ARBA" id="ARBA00022527"/>
    </source>
</evidence>
<feature type="domain" description="Histidine kinase/HSP90-like ATPase" evidence="2">
    <location>
        <begin position="11"/>
        <end position="133"/>
    </location>
</feature>
<dbReference type="InterPro" id="IPR036890">
    <property type="entry name" value="HATPase_C_sf"/>
</dbReference>
<keyword evidence="3" id="KW-0418">Kinase</keyword>
<sequence>MKDRFALEIEGKLENLSLIGDFIGDSMRSFGLDNHKIFEVQLAVDEACTNIIEYGYANEVGMIDIACQRKGDEIVVVIKDRGKPFDPTSVQPPDLNASLEERKAGGLGIYFMKTLMDEVKYEFKEGKNVLTMVVRVSLK</sequence>
<organism evidence="3">
    <name type="scientific">Candidatus Methanophaga sp. ANME-1 ERB7</name>
    <dbReference type="NCBI Taxonomy" id="2759913"/>
    <lineage>
        <taxon>Archaea</taxon>
        <taxon>Methanobacteriati</taxon>
        <taxon>Methanobacteriota</taxon>
        <taxon>Stenosarchaea group</taxon>
        <taxon>Methanomicrobia</taxon>
        <taxon>Candidatus Methanophagales</taxon>
        <taxon>Candidatus Methanophagaceae</taxon>
        <taxon>Candidatus Methanophaga</taxon>
    </lineage>
</organism>
<name>A0A7G9Z5T0_9EURY</name>
<dbReference type="Gene3D" id="3.30.565.10">
    <property type="entry name" value="Histidine kinase-like ATPase, C-terminal domain"/>
    <property type="match status" value="1"/>
</dbReference>
<dbReference type="EMBL" id="MT631623">
    <property type="protein sequence ID" value="QNO55614.1"/>
    <property type="molecule type" value="Genomic_DNA"/>
</dbReference>
<dbReference type="PANTHER" id="PTHR35526:SF6">
    <property type="entry name" value="SLR1861 PROTEIN"/>
    <property type="match status" value="1"/>
</dbReference>
<protein>
    <submittedName>
        <fullName evidence="3">Serine-protein kinase RsbW</fullName>
        <ecNumber evidence="3">2.7.11.1</ecNumber>
    </submittedName>
</protein>
<evidence type="ECO:0000259" key="2">
    <source>
        <dbReference type="Pfam" id="PF13581"/>
    </source>
</evidence>
<gene>
    <name evidence="3" type="primary">rsbW</name>
    <name evidence="3" type="ORF">JLLEDACL_00013</name>
</gene>
<dbReference type="CDD" id="cd16936">
    <property type="entry name" value="HATPase_RsbW-like"/>
    <property type="match status" value="1"/>
</dbReference>
<dbReference type="InterPro" id="IPR050267">
    <property type="entry name" value="Anti-sigma-factor_SerPK"/>
</dbReference>
<reference evidence="3" key="1">
    <citation type="submission" date="2020-06" db="EMBL/GenBank/DDBJ databases">
        <title>Unique genomic features of the anaerobic methanotrophic archaea.</title>
        <authorList>
            <person name="Chadwick G.L."/>
            <person name="Skennerton C.T."/>
            <person name="Laso-Perez R."/>
            <person name="Leu A.O."/>
            <person name="Speth D.R."/>
            <person name="Yu H."/>
            <person name="Morgan-Lang C."/>
            <person name="Hatzenpichler R."/>
            <person name="Goudeau D."/>
            <person name="Malmstrom R."/>
            <person name="Brazelton W.J."/>
            <person name="Woyke T."/>
            <person name="Hallam S.J."/>
            <person name="Tyson G.W."/>
            <person name="Wegener G."/>
            <person name="Boetius A."/>
            <person name="Orphan V."/>
        </authorList>
    </citation>
    <scope>NUCLEOTIDE SEQUENCE</scope>
</reference>
<dbReference type="SUPFAM" id="SSF55874">
    <property type="entry name" value="ATPase domain of HSP90 chaperone/DNA topoisomerase II/histidine kinase"/>
    <property type="match status" value="1"/>
</dbReference>
<dbReference type="GO" id="GO:0004674">
    <property type="term" value="F:protein serine/threonine kinase activity"/>
    <property type="evidence" value="ECO:0007669"/>
    <property type="project" value="UniProtKB-KW"/>
</dbReference>
<dbReference type="Pfam" id="PF13581">
    <property type="entry name" value="HATPase_c_2"/>
    <property type="match status" value="1"/>
</dbReference>
<dbReference type="InterPro" id="IPR003594">
    <property type="entry name" value="HATPase_dom"/>
</dbReference>
<accession>A0A7G9Z5T0</accession>
<keyword evidence="3" id="KW-0808">Transferase</keyword>
<keyword evidence="1" id="KW-0723">Serine/threonine-protein kinase</keyword>
<proteinExistence type="predicted"/>
<dbReference type="EC" id="2.7.11.1" evidence="3"/>
<dbReference type="AlphaFoldDB" id="A0A7G9Z5T0"/>
<evidence type="ECO:0000313" key="3">
    <source>
        <dbReference type="EMBL" id="QNO55614.1"/>
    </source>
</evidence>
<dbReference type="PANTHER" id="PTHR35526">
    <property type="entry name" value="ANTI-SIGMA-F FACTOR RSBW-RELATED"/>
    <property type="match status" value="1"/>
</dbReference>